<feature type="region of interest" description="Disordered" evidence="1">
    <location>
        <begin position="1"/>
        <end position="22"/>
    </location>
</feature>
<dbReference type="EMBL" id="JAVUPU010000004">
    <property type="protein sequence ID" value="MDT9599314.1"/>
    <property type="molecule type" value="Genomic_DNA"/>
</dbReference>
<accession>A0ABU3Q890</accession>
<dbReference type="Proteomes" id="UP001259572">
    <property type="component" value="Unassembled WGS sequence"/>
</dbReference>
<dbReference type="Gene3D" id="2.40.10.220">
    <property type="entry name" value="predicted glycosyltransferase like domains"/>
    <property type="match status" value="1"/>
</dbReference>
<dbReference type="RefSeq" id="WP_315726105.1">
    <property type="nucleotide sequence ID" value="NZ_JAVUPU010000004.1"/>
</dbReference>
<evidence type="ECO:0000313" key="3">
    <source>
        <dbReference type="EMBL" id="MDT9599314.1"/>
    </source>
</evidence>
<protein>
    <submittedName>
        <fullName evidence="3">PilZ domain-containing protein</fullName>
    </submittedName>
</protein>
<feature type="domain" description="PilZ" evidence="2">
    <location>
        <begin position="15"/>
        <end position="95"/>
    </location>
</feature>
<feature type="compositionally biased region" description="Basic and acidic residues" evidence="1">
    <location>
        <begin position="12"/>
        <end position="22"/>
    </location>
</feature>
<comment type="caution">
    <text evidence="3">The sequence shown here is derived from an EMBL/GenBank/DDBJ whole genome shotgun (WGS) entry which is preliminary data.</text>
</comment>
<keyword evidence="4" id="KW-1185">Reference proteome</keyword>
<gene>
    <name evidence="3" type="ORF">RQX22_10165</name>
</gene>
<dbReference type="Pfam" id="PF07238">
    <property type="entry name" value="PilZ"/>
    <property type="match status" value="1"/>
</dbReference>
<name>A0ABU3Q890_9SPHN</name>
<organism evidence="3 4">
    <name type="scientific">Sphingosinicella rhizophila</name>
    <dbReference type="NCBI Taxonomy" id="3050082"/>
    <lineage>
        <taxon>Bacteria</taxon>
        <taxon>Pseudomonadati</taxon>
        <taxon>Pseudomonadota</taxon>
        <taxon>Alphaproteobacteria</taxon>
        <taxon>Sphingomonadales</taxon>
        <taxon>Sphingosinicellaceae</taxon>
        <taxon>Sphingosinicella</taxon>
    </lineage>
</organism>
<reference evidence="3 4" key="1">
    <citation type="submission" date="2023-05" db="EMBL/GenBank/DDBJ databases">
        <authorList>
            <person name="Guo Y."/>
        </authorList>
    </citation>
    <scope>NUCLEOTIDE SEQUENCE [LARGE SCALE GENOMIC DNA]</scope>
    <source>
        <strain evidence="3 4">GR2756</strain>
    </source>
</reference>
<evidence type="ECO:0000313" key="4">
    <source>
        <dbReference type="Proteomes" id="UP001259572"/>
    </source>
</evidence>
<evidence type="ECO:0000256" key="1">
    <source>
        <dbReference type="SAM" id="MobiDB-lite"/>
    </source>
</evidence>
<evidence type="ECO:0000259" key="2">
    <source>
        <dbReference type="Pfam" id="PF07238"/>
    </source>
</evidence>
<sequence>MDLTGQLAFENSSEHRKSERRDVALGAGLRQRGASSVTVEILDLSVHGFRAETHLELEPGTDLWLKLPGLESLHGRVAWMRGHLLGGEFVRPLHPAVLDMIVSKASGR</sequence>
<dbReference type="InterPro" id="IPR009875">
    <property type="entry name" value="PilZ_domain"/>
</dbReference>
<dbReference type="SUPFAM" id="SSF141371">
    <property type="entry name" value="PilZ domain-like"/>
    <property type="match status" value="1"/>
</dbReference>
<proteinExistence type="predicted"/>